<keyword evidence="3" id="KW-0812">Transmembrane</keyword>
<evidence type="ECO:0000256" key="2">
    <source>
        <dbReference type="ARBA" id="ARBA00022525"/>
    </source>
</evidence>
<evidence type="ECO:0000313" key="5">
    <source>
        <dbReference type="Proteomes" id="UP000466445"/>
    </source>
</evidence>
<dbReference type="EMBL" id="AP022595">
    <property type="protein sequence ID" value="BBY57214.1"/>
    <property type="molecule type" value="Genomic_DNA"/>
</dbReference>
<proteinExistence type="predicted"/>
<evidence type="ECO:0000256" key="1">
    <source>
        <dbReference type="ARBA" id="ARBA00004613"/>
    </source>
</evidence>
<sequence length="478" mass="50670">MLGCNARGLIEVQHLIGQQSLTSGWLPPLVQLITLTAVVTAVGWRSRRWRTRWLPTAAVLGGAFAVAVNVYLGAIGVAGDPAPRRLWWWVGLTGLTLVTAAAGWRDARWWRRTLGLACVPACALCAALVVNQWVGYFPTVHSAWSQLTVSPLPDQTDRMTVTAMQLARIRPSRGVVVPVTISAAASRFQHRDELVYLPPAWFAANPPPRLPVVMMIGAQFNTPADWLRAGGAVHAIDDFAAAHGGNAPVFVFVDATGAFDNDTECVNGIRGNASFHLTKDVVPFMISNFGVSADRRHWGVVGWSMGGTCAVELAVRRPELFSTFIDIAGDLGPNSGTKAQTIARLFGGDADAWAAFDPTTVITRHGHYSAVSGLFAVATKDQPLRGGGPDLANPEGQDQAAQTLCRVGSAHGIECSVLGLPGHHDWLFAAQAFNAALQWLAGQLRTPAVPAIPMPGAPPALPAPVTAVSSLADPPAAK</sequence>
<dbReference type="AlphaFoldDB" id="A0A7I7SJS7"/>
<evidence type="ECO:0000256" key="3">
    <source>
        <dbReference type="SAM" id="Phobius"/>
    </source>
</evidence>
<feature type="transmembrane region" description="Helical" evidence="3">
    <location>
        <begin position="86"/>
        <end position="104"/>
    </location>
</feature>
<protein>
    <submittedName>
        <fullName evidence="4">Membrane protein</fullName>
    </submittedName>
</protein>
<name>A0A7I7SJS7_9MYCO</name>
<reference evidence="4 5" key="1">
    <citation type="journal article" date="2019" name="Emerg. Microbes Infect.">
        <title>Comprehensive subspecies identification of 175 nontuberculous mycobacteria species based on 7547 genomic profiles.</title>
        <authorList>
            <person name="Matsumoto Y."/>
            <person name="Kinjo T."/>
            <person name="Motooka D."/>
            <person name="Nabeya D."/>
            <person name="Jung N."/>
            <person name="Uechi K."/>
            <person name="Horii T."/>
            <person name="Iida T."/>
            <person name="Fujita J."/>
            <person name="Nakamura S."/>
        </authorList>
    </citation>
    <scope>NUCLEOTIDE SEQUENCE [LARGE SCALE GENOMIC DNA]</scope>
    <source>
        <strain evidence="4 5">JCM 30395</strain>
    </source>
</reference>
<feature type="transmembrane region" description="Helical" evidence="3">
    <location>
        <begin position="56"/>
        <end position="74"/>
    </location>
</feature>
<dbReference type="GO" id="GO:0005576">
    <property type="term" value="C:extracellular region"/>
    <property type="evidence" value="ECO:0007669"/>
    <property type="project" value="UniProtKB-SubCell"/>
</dbReference>
<dbReference type="InterPro" id="IPR029058">
    <property type="entry name" value="AB_hydrolase_fold"/>
</dbReference>
<dbReference type="GO" id="GO:0016747">
    <property type="term" value="F:acyltransferase activity, transferring groups other than amino-acyl groups"/>
    <property type="evidence" value="ECO:0007669"/>
    <property type="project" value="TreeGrafter"/>
</dbReference>
<gene>
    <name evidence="4" type="ORF">MSAR_03500</name>
</gene>
<keyword evidence="3" id="KW-0472">Membrane</keyword>
<dbReference type="KEGG" id="msar:MSAR_03500"/>
<keyword evidence="2" id="KW-0964">Secreted</keyword>
<accession>A0A7I7SJS7</accession>
<dbReference type="PANTHER" id="PTHR48098">
    <property type="entry name" value="ENTEROCHELIN ESTERASE-RELATED"/>
    <property type="match status" value="1"/>
</dbReference>
<dbReference type="InterPro" id="IPR050583">
    <property type="entry name" value="Mycobacterial_A85_antigen"/>
</dbReference>
<keyword evidence="3" id="KW-1133">Transmembrane helix</keyword>
<dbReference type="SUPFAM" id="SSF53474">
    <property type="entry name" value="alpha/beta-Hydrolases"/>
    <property type="match status" value="1"/>
</dbReference>
<dbReference type="Gene3D" id="3.40.50.1820">
    <property type="entry name" value="alpha/beta hydrolase"/>
    <property type="match status" value="1"/>
</dbReference>
<feature type="transmembrane region" description="Helical" evidence="3">
    <location>
        <begin position="25"/>
        <end position="44"/>
    </location>
</feature>
<comment type="subcellular location">
    <subcellularLocation>
        <location evidence="1">Secreted</location>
    </subcellularLocation>
</comment>
<dbReference type="Proteomes" id="UP000466445">
    <property type="component" value="Chromosome"/>
</dbReference>
<evidence type="ECO:0000313" key="4">
    <source>
        <dbReference type="EMBL" id="BBY57214.1"/>
    </source>
</evidence>
<dbReference type="PANTHER" id="PTHR48098:SF1">
    <property type="entry name" value="DIACYLGLYCEROL ACYLTRANSFERASE_MYCOLYLTRANSFERASE AG85A"/>
    <property type="match status" value="1"/>
</dbReference>
<keyword evidence="5" id="KW-1185">Reference proteome</keyword>
<feature type="transmembrane region" description="Helical" evidence="3">
    <location>
        <begin position="116"/>
        <end position="136"/>
    </location>
</feature>
<dbReference type="InterPro" id="IPR000801">
    <property type="entry name" value="Esterase-like"/>
</dbReference>
<organism evidence="4 5">
    <name type="scientific">Mycolicibacterium sarraceniae</name>
    <dbReference type="NCBI Taxonomy" id="1534348"/>
    <lineage>
        <taxon>Bacteria</taxon>
        <taxon>Bacillati</taxon>
        <taxon>Actinomycetota</taxon>
        <taxon>Actinomycetes</taxon>
        <taxon>Mycobacteriales</taxon>
        <taxon>Mycobacteriaceae</taxon>
        <taxon>Mycolicibacterium</taxon>
    </lineage>
</organism>
<dbReference type="Pfam" id="PF00756">
    <property type="entry name" value="Esterase"/>
    <property type="match status" value="1"/>
</dbReference>